<dbReference type="GO" id="GO:0004673">
    <property type="term" value="F:protein histidine kinase activity"/>
    <property type="evidence" value="ECO:0007669"/>
    <property type="project" value="UniProtKB-EC"/>
</dbReference>
<dbReference type="PROSITE" id="PS50109">
    <property type="entry name" value="HIS_KIN"/>
    <property type="match status" value="1"/>
</dbReference>
<name>A0A2H0BEB7_9BACT</name>
<comment type="caution">
    <text evidence="7">The sequence shown here is derived from an EMBL/GenBank/DDBJ whole genome shotgun (WGS) entry which is preliminary data.</text>
</comment>
<dbReference type="Gene3D" id="3.30.565.10">
    <property type="entry name" value="Histidine kinase-like ATPase, C-terminal domain"/>
    <property type="match status" value="1"/>
</dbReference>
<reference evidence="7 8" key="1">
    <citation type="submission" date="2017-09" db="EMBL/GenBank/DDBJ databases">
        <title>Depth-based differentiation of microbial function through sediment-hosted aquifers and enrichment of novel symbionts in the deep terrestrial subsurface.</title>
        <authorList>
            <person name="Probst A.J."/>
            <person name="Ladd B."/>
            <person name="Jarett J.K."/>
            <person name="Geller-Mcgrath D.E."/>
            <person name="Sieber C.M."/>
            <person name="Emerson J.B."/>
            <person name="Anantharaman K."/>
            <person name="Thomas B.C."/>
            <person name="Malmstrom R."/>
            <person name="Stieglmeier M."/>
            <person name="Klingl A."/>
            <person name="Woyke T."/>
            <person name="Ryan C.M."/>
            <person name="Banfield J.F."/>
        </authorList>
    </citation>
    <scope>NUCLEOTIDE SEQUENCE [LARGE SCALE GENOMIC DNA]</scope>
    <source>
        <strain evidence="7">CG22_combo_CG10-13_8_21_14_all_42_17</strain>
    </source>
</reference>
<keyword evidence="4" id="KW-0418">Kinase</keyword>
<evidence type="ECO:0000256" key="5">
    <source>
        <dbReference type="ARBA" id="ARBA00023012"/>
    </source>
</evidence>
<dbReference type="InterPro" id="IPR003594">
    <property type="entry name" value="HATPase_dom"/>
</dbReference>
<dbReference type="InterPro" id="IPR005467">
    <property type="entry name" value="His_kinase_dom"/>
</dbReference>
<dbReference type="SUPFAM" id="SSF55874">
    <property type="entry name" value="ATPase domain of HSP90 chaperone/DNA topoisomerase II/histidine kinase"/>
    <property type="match status" value="1"/>
</dbReference>
<dbReference type="EMBL" id="PCST01000004">
    <property type="protein sequence ID" value="PIP55981.1"/>
    <property type="molecule type" value="Genomic_DNA"/>
</dbReference>
<dbReference type="PANTHER" id="PTHR43711">
    <property type="entry name" value="TWO-COMPONENT HISTIDINE KINASE"/>
    <property type="match status" value="1"/>
</dbReference>
<proteinExistence type="predicted"/>
<evidence type="ECO:0000259" key="6">
    <source>
        <dbReference type="PROSITE" id="PS50109"/>
    </source>
</evidence>
<evidence type="ECO:0000256" key="4">
    <source>
        <dbReference type="ARBA" id="ARBA00022777"/>
    </source>
</evidence>
<dbReference type="GO" id="GO:0000160">
    <property type="term" value="P:phosphorelay signal transduction system"/>
    <property type="evidence" value="ECO:0007669"/>
    <property type="project" value="UniProtKB-KW"/>
</dbReference>
<feature type="domain" description="Histidine kinase" evidence="6">
    <location>
        <begin position="1"/>
        <end position="149"/>
    </location>
</feature>
<keyword evidence="5" id="KW-0902">Two-component regulatory system</keyword>
<organism evidence="7 8">
    <name type="scientific">Candidatus Zambryskibacteria bacterium CG22_combo_CG10-13_8_21_14_all_42_17</name>
    <dbReference type="NCBI Taxonomy" id="1975118"/>
    <lineage>
        <taxon>Bacteria</taxon>
        <taxon>Candidatus Zambryskiibacteriota</taxon>
    </lineage>
</organism>
<evidence type="ECO:0000313" key="7">
    <source>
        <dbReference type="EMBL" id="PIP55981.1"/>
    </source>
</evidence>
<dbReference type="SMART" id="SM00387">
    <property type="entry name" value="HATPase_c"/>
    <property type="match status" value="1"/>
</dbReference>
<gene>
    <name evidence="7" type="ORF">COX06_00155</name>
</gene>
<evidence type="ECO:0000256" key="1">
    <source>
        <dbReference type="ARBA" id="ARBA00000085"/>
    </source>
</evidence>
<dbReference type="InterPro" id="IPR004358">
    <property type="entry name" value="Sig_transdc_His_kin-like_C"/>
</dbReference>
<dbReference type="InterPro" id="IPR050736">
    <property type="entry name" value="Sensor_HK_Regulatory"/>
</dbReference>
<accession>A0A2H0BEB7</accession>
<dbReference type="Pfam" id="PF02518">
    <property type="entry name" value="HATPase_c"/>
    <property type="match status" value="1"/>
</dbReference>
<sequence>MKELVQNVNEEMSKLAEEKGLKYEVVLPNADGGYDVVGDQSQLKEAVRNLIDNSIRDTPSGSVKVRLDRENNKILFTVADTGIELSDEMKPKLFTKGGRDKNSQKINTDSAGYGLSIVKSAVEAHQDHIWVESAGPDKGSIFYVELPVV</sequence>
<evidence type="ECO:0000256" key="3">
    <source>
        <dbReference type="ARBA" id="ARBA00022679"/>
    </source>
</evidence>
<evidence type="ECO:0000313" key="8">
    <source>
        <dbReference type="Proteomes" id="UP000229794"/>
    </source>
</evidence>
<dbReference type="PANTHER" id="PTHR43711:SF1">
    <property type="entry name" value="HISTIDINE KINASE 1"/>
    <property type="match status" value="1"/>
</dbReference>
<dbReference type="AlphaFoldDB" id="A0A2H0BEB7"/>
<evidence type="ECO:0000256" key="2">
    <source>
        <dbReference type="ARBA" id="ARBA00012438"/>
    </source>
</evidence>
<dbReference type="Proteomes" id="UP000229794">
    <property type="component" value="Unassembled WGS sequence"/>
</dbReference>
<dbReference type="InterPro" id="IPR036890">
    <property type="entry name" value="HATPase_C_sf"/>
</dbReference>
<keyword evidence="3" id="KW-0808">Transferase</keyword>
<dbReference type="PRINTS" id="PR00344">
    <property type="entry name" value="BCTRLSENSOR"/>
</dbReference>
<dbReference type="EC" id="2.7.13.3" evidence="2"/>
<protein>
    <recommendedName>
        <fullName evidence="2">histidine kinase</fullName>
        <ecNumber evidence="2">2.7.13.3</ecNumber>
    </recommendedName>
</protein>
<comment type="catalytic activity">
    <reaction evidence="1">
        <text>ATP + protein L-histidine = ADP + protein N-phospho-L-histidine.</text>
        <dbReference type="EC" id="2.7.13.3"/>
    </reaction>
</comment>